<dbReference type="InParanoid" id="B8MJ55"/>
<evidence type="ECO:0000256" key="1">
    <source>
        <dbReference type="ARBA" id="ARBA00022630"/>
    </source>
</evidence>
<sequence>MSALSVQRKQTVETTQLHQRKMVLDSAEYLSTSDLKNQMMPLKILICGAGITGNALAFWLSKIGHKITVIEHFPDLRATGLQLDLRGPGIQVLRKMGLEETFRRSTVKEQGMKLVDKKGRSWGYFSANRSGEGLQSLTTDFEIMRGDLCRLLYDATKVHVTYKFGMHAISIEQNTYFAEVTFSNGAQERFDIVIGADGQGSRTRKMMLDSEVTDGTLRADPFQTLGAFAGYFTVQEDIRKDEGYDATMYMTTKSRGIMTRRHDPHKYQAYLFCSTDSSERLKSSKKGDIIKEKEGFKEVFHGTGWRSEEILKALETSDDFYCERIGVIVLDHWSPGRIALVGDAAYCPSVMTGMGTSCGMTGAYVLAGEIARHYGNQSKAGTESNAITAAFNSYERKLRPLMTQVQKGLTNNPRYMESLPSSEWGVGMVYVLFWFASLLRLDVLARWVLREDTNGWKLPEYPEMVDEKRLE</sequence>
<evidence type="ECO:0000256" key="2">
    <source>
        <dbReference type="ARBA" id="ARBA00022827"/>
    </source>
</evidence>
<dbReference type="Gene3D" id="3.50.50.60">
    <property type="entry name" value="FAD/NAD(P)-binding domain"/>
    <property type="match status" value="1"/>
</dbReference>
<dbReference type="PRINTS" id="PR00420">
    <property type="entry name" value="RNGMNOXGNASE"/>
</dbReference>
<dbReference type="GeneID" id="8103375"/>
<dbReference type="InterPro" id="IPR036188">
    <property type="entry name" value="FAD/NAD-bd_sf"/>
</dbReference>
<dbReference type="VEuPathDB" id="FungiDB:TSTA_051540"/>
<proteinExistence type="predicted"/>
<evidence type="ECO:0000259" key="4">
    <source>
        <dbReference type="Pfam" id="PF01494"/>
    </source>
</evidence>
<dbReference type="STRING" id="441959.B8MJ55"/>
<evidence type="ECO:0000256" key="3">
    <source>
        <dbReference type="ARBA" id="ARBA00023002"/>
    </source>
</evidence>
<dbReference type="AlphaFoldDB" id="B8MJ55"/>
<dbReference type="PANTHER" id="PTHR46865">
    <property type="entry name" value="OXIDOREDUCTASE-RELATED"/>
    <property type="match status" value="1"/>
</dbReference>
<name>B8MJ55_TALSN</name>
<dbReference type="OrthoDB" id="655030at2759"/>
<dbReference type="GO" id="GO:0071949">
    <property type="term" value="F:FAD binding"/>
    <property type="evidence" value="ECO:0007669"/>
    <property type="project" value="InterPro"/>
</dbReference>
<evidence type="ECO:0000313" key="5">
    <source>
        <dbReference type="EMBL" id="EED15717.1"/>
    </source>
</evidence>
<dbReference type="Proteomes" id="UP000001745">
    <property type="component" value="Unassembled WGS sequence"/>
</dbReference>
<keyword evidence="2" id="KW-0274">FAD</keyword>
<keyword evidence="6" id="KW-1185">Reference proteome</keyword>
<dbReference type="InterPro" id="IPR002938">
    <property type="entry name" value="FAD-bd"/>
</dbReference>
<reference evidence="6" key="1">
    <citation type="journal article" date="2015" name="Genome Announc.">
        <title>Genome sequence of the AIDS-associated pathogen Penicillium marneffei (ATCC18224) and its near taxonomic relative Talaromyces stipitatus (ATCC10500).</title>
        <authorList>
            <person name="Nierman W.C."/>
            <person name="Fedorova-Abrams N.D."/>
            <person name="Andrianopoulos A."/>
        </authorList>
    </citation>
    <scope>NUCLEOTIDE SEQUENCE [LARGE SCALE GENOMIC DNA]</scope>
    <source>
        <strain evidence="6">ATCC 10500 / CBS 375.48 / QM 6759 / NRRL 1006</strain>
    </source>
</reference>
<dbReference type="RefSeq" id="XP_002485670.1">
    <property type="nucleotide sequence ID" value="XM_002485625.1"/>
</dbReference>
<accession>B8MJ55</accession>
<dbReference type="PANTHER" id="PTHR46865:SF7">
    <property type="entry name" value="MONOOXYGENASE, PUTATIVE (AFU_ORTHOLOGUE AFUA_8G07040)-RELATED"/>
    <property type="match status" value="1"/>
</dbReference>
<dbReference type="HOGENOM" id="CLU_009665_1_1_1"/>
<dbReference type="OMA" id="AYCPSAM"/>
<dbReference type="GO" id="GO:0004497">
    <property type="term" value="F:monooxygenase activity"/>
    <property type="evidence" value="ECO:0007669"/>
    <property type="project" value="UniProtKB-KW"/>
</dbReference>
<keyword evidence="3" id="KW-0560">Oxidoreductase</keyword>
<dbReference type="Pfam" id="PF01494">
    <property type="entry name" value="FAD_binding_3"/>
    <property type="match status" value="1"/>
</dbReference>
<gene>
    <name evidence="5" type="ORF">TSTA_051540</name>
</gene>
<keyword evidence="5" id="KW-0503">Monooxygenase</keyword>
<dbReference type="SUPFAM" id="SSF51905">
    <property type="entry name" value="FAD/NAD(P)-binding domain"/>
    <property type="match status" value="1"/>
</dbReference>
<feature type="domain" description="FAD-binding" evidence="4">
    <location>
        <begin position="43"/>
        <end position="379"/>
    </location>
</feature>
<dbReference type="EMBL" id="EQ962657">
    <property type="protein sequence ID" value="EED15717.1"/>
    <property type="molecule type" value="Genomic_DNA"/>
</dbReference>
<dbReference type="eggNOG" id="ENOG502QTX9">
    <property type="taxonomic scope" value="Eukaryota"/>
</dbReference>
<dbReference type="InterPro" id="IPR051704">
    <property type="entry name" value="FAD_aromatic-hydroxylase"/>
</dbReference>
<evidence type="ECO:0000313" key="6">
    <source>
        <dbReference type="Proteomes" id="UP000001745"/>
    </source>
</evidence>
<keyword evidence="1" id="KW-0285">Flavoprotein</keyword>
<dbReference type="PhylomeDB" id="B8MJ55"/>
<protein>
    <submittedName>
        <fullName evidence="5">FAD-binding monooxygenase, putative</fullName>
    </submittedName>
</protein>
<organism evidence="5 6">
    <name type="scientific">Talaromyces stipitatus (strain ATCC 10500 / CBS 375.48 / QM 6759 / NRRL 1006)</name>
    <name type="common">Penicillium stipitatum</name>
    <dbReference type="NCBI Taxonomy" id="441959"/>
    <lineage>
        <taxon>Eukaryota</taxon>
        <taxon>Fungi</taxon>
        <taxon>Dikarya</taxon>
        <taxon>Ascomycota</taxon>
        <taxon>Pezizomycotina</taxon>
        <taxon>Eurotiomycetes</taxon>
        <taxon>Eurotiomycetidae</taxon>
        <taxon>Eurotiales</taxon>
        <taxon>Trichocomaceae</taxon>
        <taxon>Talaromyces</taxon>
        <taxon>Talaromyces sect. Talaromyces</taxon>
    </lineage>
</organism>